<protein>
    <submittedName>
        <fullName evidence="2">ABC transporter permease subunit</fullName>
    </submittedName>
</protein>
<dbReference type="EMBL" id="JAAKGU010000002">
    <property type="protein sequence ID" value="NGM81951.1"/>
    <property type="molecule type" value="Genomic_DNA"/>
</dbReference>
<dbReference type="AlphaFoldDB" id="A0A6M1PNQ8"/>
<reference evidence="2 3" key="1">
    <citation type="submission" date="2020-02" db="EMBL/GenBank/DDBJ databases">
        <authorList>
            <person name="Gao J."/>
            <person name="Sun J."/>
        </authorList>
    </citation>
    <scope>NUCLEOTIDE SEQUENCE [LARGE SCALE GENOMIC DNA]</scope>
    <source>
        <strain evidence="2 3">7124</strain>
    </source>
</reference>
<feature type="transmembrane region" description="Helical" evidence="1">
    <location>
        <begin position="95"/>
        <end position="128"/>
    </location>
</feature>
<name>A0A6M1PNQ8_9BACL</name>
<gene>
    <name evidence="2" type="ORF">G5B47_05955</name>
</gene>
<dbReference type="RefSeq" id="WP_165095628.1">
    <property type="nucleotide sequence ID" value="NZ_JAAKGU010000002.1"/>
</dbReference>
<feature type="transmembrane region" description="Helical" evidence="1">
    <location>
        <begin position="12"/>
        <end position="35"/>
    </location>
</feature>
<feature type="transmembrane region" description="Helical" evidence="1">
    <location>
        <begin position="55"/>
        <end position="74"/>
    </location>
</feature>
<feature type="transmembrane region" description="Helical" evidence="1">
    <location>
        <begin position="198"/>
        <end position="217"/>
    </location>
</feature>
<dbReference type="Pfam" id="PF12730">
    <property type="entry name" value="ABC2_membrane_4"/>
    <property type="match status" value="1"/>
</dbReference>
<proteinExistence type="predicted"/>
<feature type="transmembrane region" description="Helical" evidence="1">
    <location>
        <begin position="140"/>
        <end position="165"/>
    </location>
</feature>
<keyword evidence="3" id="KW-1185">Reference proteome</keyword>
<accession>A0A6M1PNQ8</accession>
<organism evidence="2 3">
    <name type="scientific">Paenibacillus apii</name>
    <dbReference type="NCBI Taxonomy" id="1850370"/>
    <lineage>
        <taxon>Bacteria</taxon>
        <taxon>Bacillati</taxon>
        <taxon>Bacillota</taxon>
        <taxon>Bacilli</taxon>
        <taxon>Bacillales</taxon>
        <taxon>Paenibacillaceae</taxon>
        <taxon>Paenibacillus</taxon>
    </lineage>
</organism>
<dbReference type="Proteomes" id="UP000480151">
    <property type="component" value="Unassembled WGS sequence"/>
</dbReference>
<evidence type="ECO:0000313" key="2">
    <source>
        <dbReference type="EMBL" id="NGM81951.1"/>
    </source>
</evidence>
<sequence>MLKLISLEMRKYKLAGLLKGVLITNLAILAFMILLVFFDQTEFITYPEVFEALNLFVRSSFIVYASVLLGRLVIDEYKNQTIKLLFTYPISRMNLMYAKLMIVFLFTLINIIVSVAALGAILVGINGFVNEIPGEITRSLLISMVLHTATSAVYAAGIALIPLFVGMRKKSVPATIVSGVLVSAIISSDFGGFRLGNYSFVSVSLGLLGIAIAYQSIRRVERDDID</sequence>
<evidence type="ECO:0000256" key="1">
    <source>
        <dbReference type="SAM" id="Phobius"/>
    </source>
</evidence>
<evidence type="ECO:0000313" key="3">
    <source>
        <dbReference type="Proteomes" id="UP000480151"/>
    </source>
</evidence>
<feature type="transmembrane region" description="Helical" evidence="1">
    <location>
        <begin position="172"/>
        <end position="192"/>
    </location>
</feature>
<keyword evidence="1" id="KW-1133">Transmembrane helix</keyword>
<keyword evidence="1" id="KW-0812">Transmembrane</keyword>
<comment type="caution">
    <text evidence="2">The sequence shown here is derived from an EMBL/GenBank/DDBJ whole genome shotgun (WGS) entry which is preliminary data.</text>
</comment>
<keyword evidence="1" id="KW-0472">Membrane</keyword>